<evidence type="ECO:0008006" key="9">
    <source>
        <dbReference type="Google" id="ProtNLM"/>
    </source>
</evidence>
<dbReference type="InterPro" id="IPR019786">
    <property type="entry name" value="Zinc_finger_PHD-type_CS"/>
</dbReference>
<name>A0A225VKE7_9STRA</name>
<evidence type="ECO:0000256" key="3">
    <source>
        <dbReference type="ARBA" id="ARBA00022833"/>
    </source>
</evidence>
<dbReference type="SMART" id="SM00249">
    <property type="entry name" value="PHD"/>
    <property type="match status" value="1"/>
</dbReference>
<evidence type="ECO:0000256" key="2">
    <source>
        <dbReference type="ARBA" id="ARBA00022771"/>
    </source>
</evidence>
<evidence type="ECO:0000313" key="7">
    <source>
        <dbReference type="EMBL" id="OWZ05000.1"/>
    </source>
</evidence>
<dbReference type="OrthoDB" id="436852at2759"/>
<dbReference type="GO" id="GO:0008270">
    <property type="term" value="F:zinc ion binding"/>
    <property type="evidence" value="ECO:0007669"/>
    <property type="project" value="UniProtKB-KW"/>
</dbReference>
<dbReference type="Proteomes" id="UP000198211">
    <property type="component" value="Unassembled WGS sequence"/>
</dbReference>
<dbReference type="InterPro" id="IPR019787">
    <property type="entry name" value="Znf_PHD-finger"/>
</dbReference>
<dbReference type="Gene3D" id="2.60.120.650">
    <property type="entry name" value="Cupin"/>
    <property type="match status" value="1"/>
</dbReference>
<organism evidence="7 8">
    <name type="scientific">Phytophthora megakarya</name>
    <dbReference type="NCBI Taxonomy" id="4795"/>
    <lineage>
        <taxon>Eukaryota</taxon>
        <taxon>Sar</taxon>
        <taxon>Stramenopiles</taxon>
        <taxon>Oomycota</taxon>
        <taxon>Peronosporomycetes</taxon>
        <taxon>Peronosporales</taxon>
        <taxon>Peronosporaceae</taxon>
        <taxon>Phytophthora</taxon>
    </lineage>
</organism>
<sequence>MLPPPQMAINCAVCGHDIDPRTAAFLIECHFCSRWLHGSCAQVNEQDAMLLAKFACATCRQQQGHENVNYEQNNAHNGPFDADNLSFAPLPVHLGGYNASPPSVQFQHKKNSSSFRRLLGAAVYARSGVTLIPSQDVQSSFLQRNALEEPVLIAGNSHRVAGLSEPFPVLSGASVANLLTENREVRTTDVATQTKQQLTASTWQAQLARTTEDQQEDKALANAEFNLHQTTMELQVAPPVAVVQVDWSCLLSHNGDENSSGNATNTNVFGTFLEANTYLDFTIAPGGQCTWLSVSGGELWVYLIPPTTANLCIYRDWKNGSGLESAFLAERVEKCIKCVLNASSTLLVPAGWIFARYAGGVQSCSVFGGLFACTSAMEAHVRAVLLELQHDTLAQYWSETTSGWLKVDANVQLWTAVCYYVRQLLMVNSGMNAQVSDQDRRALQRALPRLREWSALPASLKSVDGITWTPSSQREAQATVGRLEQALSATCLSTHNLDDLQPTTGMGNDSKLPPISPNEATYIYSAASIPDSEIGPPWGSSSTAFDSNNTNSFSSSAPMGPLWSNYDPIQQHQHHQQEHLVISTQNQPFLNNDPTLHQSPNQNLLDYGGADYGYMREPGMGGNEGYMSASGSQHGLGLDGLSSLPTVSSHSLVAPLAHTGAGFEQPRLDSNGNYVDILMRHRASCHRCGNLRKKNVRCPVCPHIFCAKCAEKMVEEHGDRIFENGCPVCKELCCCGKNRTTRCTRKFHCYKKCPSTKRPMTG</sequence>
<reference evidence="8" key="1">
    <citation type="submission" date="2017-03" db="EMBL/GenBank/DDBJ databases">
        <title>Phytopthora megakarya and P. palmivora, two closely related causual agents of cacao black pod achieved similar genome size and gene model numbers by different mechanisms.</title>
        <authorList>
            <person name="Ali S."/>
            <person name="Shao J."/>
            <person name="Larry D.J."/>
            <person name="Kronmiller B."/>
            <person name="Shen D."/>
            <person name="Strem M.D."/>
            <person name="Melnick R.L."/>
            <person name="Guiltinan M.J."/>
            <person name="Tyler B.M."/>
            <person name="Meinhardt L.W."/>
            <person name="Bailey B.A."/>
        </authorList>
    </citation>
    <scope>NUCLEOTIDE SEQUENCE [LARGE SCALE GENOMIC DNA]</scope>
    <source>
        <strain evidence="8">zdho120</strain>
    </source>
</reference>
<dbReference type="PROSITE" id="PS00518">
    <property type="entry name" value="ZF_RING_1"/>
    <property type="match status" value="1"/>
</dbReference>
<dbReference type="EMBL" id="NBNE01004660">
    <property type="protein sequence ID" value="OWZ05000.1"/>
    <property type="molecule type" value="Genomic_DNA"/>
</dbReference>
<evidence type="ECO:0000256" key="4">
    <source>
        <dbReference type="PROSITE-ProRule" id="PRU00175"/>
    </source>
</evidence>
<comment type="caution">
    <text evidence="7">The sequence shown here is derived from an EMBL/GenBank/DDBJ whole genome shotgun (WGS) entry which is preliminary data.</text>
</comment>
<protein>
    <recommendedName>
        <fullName evidence="9">RING-type domain-containing protein</fullName>
    </recommendedName>
</protein>
<dbReference type="InterPro" id="IPR011011">
    <property type="entry name" value="Znf_FYVE_PHD"/>
</dbReference>
<evidence type="ECO:0000313" key="8">
    <source>
        <dbReference type="Proteomes" id="UP000198211"/>
    </source>
</evidence>
<dbReference type="STRING" id="4795.A0A225VKE7"/>
<evidence type="ECO:0000259" key="5">
    <source>
        <dbReference type="PROSITE" id="PS50016"/>
    </source>
</evidence>
<evidence type="ECO:0000256" key="1">
    <source>
        <dbReference type="ARBA" id="ARBA00022723"/>
    </source>
</evidence>
<accession>A0A225VKE7</accession>
<dbReference type="InterPro" id="IPR017907">
    <property type="entry name" value="Znf_RING_CS"/>
</dbReference>
<keyword evidence="1" id="KW-0479">Metal-binding</keyword>
<dbReference type="InterPro" id="IPR050690">
    <property type="entry name" value="JHDM1_Histone_Demethylase"/>
</dbReference>
<dbReference type="AlphaFoldDB" id="A0A225VKE7"/>
<gene>
    <name evidence="7" type="ORF">PHMEG_00022993</name>
</gene>
<dbReference type="SUPFAM" id="SSF57903">
    <property type="entry name" value="FYVE/PHD zinc finger"/>
    <property type="match status" value="1"/>
</dbReference>
<dbReference type="InterPro" id="IPR001965">
    <property type="entry name" value="Znf_PHD"/>
</dbReference>
<keyword evidence="3" id="KW-0862">Zinc</keyword>
<feature type="domain" description="RING-type" evidence="6">
    <location>
        <begin position="685"/>
        <end position="730"/>
    </location>
</feature>
<evidence type="ECO:0000259" key="6">
    <source>
        <dbReference type="PROSITE" id="PS50089"/>
    </source>
</evidence>
<feature type="domain" description="PHD-type" evidence="5">
    <location>
        <begin position="8"/>
        <end position="62"/>
    </location>
</feature>
<dbReference type="InterPro" id="IPR001841">
    <property type="entry name" value="Znf_RING"/>
</dbReference>
<proteinExistence type="predicted"/>
<dbReference type="PROSITE" id="PS50089">
    <property type="entry name" value="ZF_RING_2"/>
    <property type="match status" value="1"/>
</dbReference>
<dbReference type="PANTHER" id="PTHR23123">
    <property type="entry name" value="PHD/F-BOX CONTAINING PROTEIN"/>
    <property type="match status" value="1"/>
</dbReference>
<keyword evidence="2 4" id="KW-0863">Zinc-finger</keyword>
<keyword evidence="8" id="KW-1185">Reference proteome</keyword>
<dbReference type="PROSITE" id="PS50016">
    <property type="entry name" value="ZF_PHD_2"/>
    <property type="match status" value="1"/>
</dbReference>
<dbReference type="PROSITE" id="PS01359">
    <property type="entry name" value="ZF_PHD_1"/>
    <property type="match status" value="1"/>
</dbReference>